<name>A0ABD2MTU7_9CUCU</name>
<sequence length="84" mass="10319">MKQTADLVLGYKQKNRKEWIQDETWGLIEQRKDKKKQDLTSRIRSEKEERRKQYQDLSKRVKRSARRDKKEWTDQLIKEAQNVA</sequence>
<gene>
    <name evidence="2" type="ORF">HHI36_008728</name>
</gene>
<dbReference type="EMBL" id="JABFTP020000021">
    <property type="protein sequence ID" value="KAL3269667.1"/>
    <property type="molecule type" value="Genomic_DNA"/>
</dbReference>
<feature type="compositionally biased region" description="Basic and acidic residues" evidence="1">
    <location>
        <begin position="68"/>
        <end position="77"/>
    </location>
</feature>
<feature type="region of interest" description="Disordered" evidence="1">
    <location>
        <begin position="31"/>
        <end position="84"/>
    </location>
</feature>
<comment type="caution">
    <text evidence="2">The sequence shown here is derived from an EMBL/GenBank/DDBJ whole genome shotgun (WGS) entry which is preliminary data.</text>
</comment>
<keyword evidence="3" id="KW-1185">Reference proteome</keyword>
<reference evidence="2 3" key="1">
    <citation type="journal article" date="2021" name="BMC Biol.">
        <title>Horizontally acquired antibacterial genes associated with adaptive radiation of ladybird beetles.</title>
        <authorList>
            <person name="Li H.S."/>
            <person name="Tang X.F."/>
            <person name="Huang Y.H."/>
            <person name="Xu Z.Y."/>
            <person name="Chen M.L."/>
            <person name="Du X.Y."/>
            <person name="Qiu B.Y."/>
            <person name="Chen P.T."/>
            <person name="Zhang W."/>
            <person name="Slipinski A."/>
            <person name="Escalona H.E."/>
            <person name="Waterhouse R.M."/>
            <person name="Zwick A."/>
            <person name="Pang H."/>
        </authorList>
    </citation>
    <scope>NUCLEOTIDE SEQUENCE [LARGE SCALE GENOMIC DNA]</scope>
    <source>
        <strain evidence="2">SYSU2018</strain>
    </source>
</reference>
<evidence type="ECO:0000256" key="1">
    <source>
        <dbReference type="SAM" id="MobiDB-lite"/>
    </source>
</evidence>
<evidence type="ECO:0000313" key="3">
    <source>
        <dbReference type="Proteomes" id="UP001516400"/>
    </source>
</evidence>
<protein>
    <submittedName>
        <fullName evidence="2">Uncharacterized protein</fullName>
    </submittedName>
</protein>
<dbReference type="AlphaFoldDB" id="A0ABD2MTU7"/>
<accession>A0ABD2MTU7</accession>
<evidence type="ECO:0000313" key="2">
    <source>
        <dbReference type="EMBL" id="KAL3269667.1"/>
    </source>
</evidence>
<dbReference type="Proteomes" id="UP001516400">
    <property type="component" value="Unassembled WGS sequence"/>
</dbReference>
<feature type="compositionally biased region" description="Basic and acidic residues" evidence="1">
    <location>
        <begin position="31"/>
        <end position="59"/>
    </location>
</feature>
<organism evidence="2 3">
    <name type="scientific">Cryptolaemus montrouzieri</name>
    <dbReference type="NCBI Taxonomy" id="559131"/>
    <lineage>
        <taxon>Eukaryota</taxon>
        <taxon>Metazoa</taxon>
        <taxon>Ecdysozoa</taxon>
        <taxon>Arthropoda</taxon>
        <taxon>Hexapoda</taxon>
        <taxon>Insecta</taxon>
        <taxon>Pterygota</taxon>
        <taxon>Neoptera</taxon>
        <taxon>Endopterygota</taxon>
        <taxon>Coleoptera</taxon>
        <taxon>Polyphaga</taxon>
        <taxon>Cucujiformia</taxon>
        <taxon>Coccinelloidea</taxon>
        <taxon>Coccinellidae</taxon>
        <taxon>Scymninae</taxon>
        <taxon>Scymnini</taxon>
        <taxon>Cryptolaemus</taxon>
    </lineage>
</organism>
<proteinExistence type="predicted"/>